<proteinExistence type="predicted"/>
<keyword evidence="3" id="KW-1185">Reference proteome</keyword>
<evidence type="ECO:0000313" key="2">
    <source>
        <dbReference type="EMBL" id="OAT52498.1"/>
    </source>
</evidence>
<protein>
    <submittedName>
        <fullName evidence="2">Putative inner membrane protein</fullName>
    </submittedName>
</protein>
<feature type="transmembrane region" description="Helical" evidence="1">
    <location>
        <begin position="12"/>
        <end position="36"/>
    </location>
</feature>
<keyword evidence="1" id="KW-0472">Membrane</keyword>
<dbReference type="PATRIC" id="fig|1354264.4.peg.2564"/>
<feature type="transmembrane region" description="Helical" evidence="1">
    <location>
        <begin position="114"/>
        <end position="133"/>
    </location>
</feature>
<reference evidence="2 3" key="1">
    <citation type="submission" date="2016-04" db="EMBL/GenBank/DDBJ databases">
        <title>ATOL: Assembling a taxonomically balanced genome-scale reconstruction of the evolutionary history of the Enterobacteriaceae.</title>
        <authorList>
            <person name="Plunkett G.III."/>
            <person name="Neeno-Eckwall E.C."/>
            <person name="Glasner J.D."/>
            <person name="Perna N.T."/>
        </authorList>
    </citation>
    <scope>NUCLEOTIDE SEQUENCE [LARGE SCALE GENOMIC DNA]</scope>
    <source>
        <strain evidence="2 3">ATCC 51603</strain>
    </source>
</reference>
<keyword evidence="1" id="KW-0812">Transmembrane</keyword>
<evidence type="ECO:0000256" key="1">
    <source>
        <dbReference type="SAM" id="Phobius"/>
    </source>
</evidence>
<dbReference type="EMBL" id="LXEU01000049">
    <property type="protein sequence ID" value="OAT52498.1"/>
    <property type="molecule type" value="Genomic_DNA"/>
</dbReference>
<comment type="caution">
    <text evidence="2">The sequence shown here is derived from an EMBL/GenBank/DDBJ whole genome shotgun (WGS) entry which is preliminary data.</text>
</comment>
<organism evidence="2 3">
    <name type="scientific">Kluyvera georgiana ATCC 51603</name>
    <dbReference type="NCBI Taxonomy" id="1354264"/>
    <lineage>
        <taxon>Bacteria</taxon>
        <taxon>Pseudomonadati</taxon>
        <taxon>Pseudomonadota</taxon>
        <taxon>Gammaproteobacteria</taxon>
        <taxon>Enterobacterales</taxon>
        <taxon>Enterobacteriaceae</taxon>
        <taxon>Kluyvera</taxon>
    </lineage>
</organism>
<dbReference type="Proteomes" id="UP000078386">
    <property type="component" value="Unassembled WGS sequence"/>
</dbReference>
<feature type="transmembrane region" description="Helical" evidence="1">
    <location>
        <begin position="56"/>
        <end position="78"/>
    </location>
</feature>
<name>A0A1B7JX78_9ENTR</name>
<feature type="transmembrane region" description="Helical" evidence="1">
    <location>
        <begin position="90"/>
        <end position="108"/>
    </location>
</feature>
<dbReference type="AlphaFoldDB" id="A0A1B7JX78"/>
<dbReference type="InterPro" id="IPR019690">
    <property type="entry name" value="DUF2569"/>
</dbReference>
<keyword evidence="1" id="KW-1133">Transmembrane helix</keyword>
<evidence type="ECO:0000313" key="3">
    <source>
        <dbReference type="Proteomes" id="UP000078386"/>
    </source>
</evidence>
<dbReference type="Pfam" id="PF10754">
    <property type="entry name" value="DUF2569"/>
    <property type="match status" value="1"/>
</dbReference>
<accession>A0A1B7JX78</accession>
<sequence length="146" mass="16582">MSDNSAERIGGWLLGPLAWLLVQLLSITVTLVKFGYVLLNPHTLALVKEMGGSNTLFLGLSFLSFIAMWYYTLWLTIAFFKRRRNVPKHYIIWLMIGVLLAVKAFAFSPISDDLAVRQLLLPLLAAALIVPYLKRSQRVKRTFTRA</sequence>
<gene>
    <name evidence="2" type="ORF">M989_02463</name>
</gene>
<dbReference type="RefSeq" id="WP_064545678.1">
    <property type="nucleotide sequence ID" value="NZ_LXEU01000049.1"/>
</dbReference>